<reference evidence="1 2" key="1">
    <citation type="submission" date="2019-02" db="EMBL/GenBank/DDBJ databases">
        <title>Deep-cultivation of Planctomycetes and their phenomic and genomic characterization uncovers novel biology.</title>
        <authorList>
            <person name="Wiegand S."/>
            <person name="Jogler M."/>
            <person name="Boedeker C."/>
            <person name="Pinto D."/>
            <person name="Vollmers J."/>
            <person name="Rivas-Marin E."/>
            <person name="Kohn T."/>
            <person name="Peeters S.H."/>
            <person name="Heuer A."/>
            <person name="Rast P."/>
            <person name="Oberbeckmann S."/>
            <person name="Bunk B."/>
            <person name="Jeske O."/>
            <person name="Meyerdierks A."/>
            <person name="Storesund J.E."/>
            <person name="Kallscheuer N."/>
            <person name="Luecker S."/>
            <person name="Lage O.M."/>
            <person name="Pohl T."/>
            <person name="Merkel B.J."/>
            <person name="Hornburger P."/>
            <person name="Mueller R.-W."/>
            <person name="Bruemmer F."/>
            <person name="Labrenz M."/>
            <person name="Spormann A.M."/>
            <person name="Op den Camp H."/>
            <person name="Overmann J."/>
            <person name="Amann R."/>
            <person name="Jetten M.S.M."/>
            <person name="Mascher T."/>
            <person name="Medema M.H."/>
            <person name="Devos D.P."/>
            <person name="Kaster A.-K."/>
            <person name="Ovreas L."/>
            <person name="Rohde M."/>
            <person name="Galperin M.Y."/>
            <person name="Jogler C."/>
        </authorList>
    </citation>
    <scope>NUCLEOTIDE SEQUENCE [LARGE SCALE GENOMIC DNA]</scope>
    <source>
        <strain evidence="1 2">Mal33</strain>
    </source>
</reference>
<sequence>MLTKGIAAFCVATVLTQLLVVGVLAVRGNLNAASTTKIVGLMNGIDISGDRVADSIRAAKTEPIPSFEEVLDERARDGLEMDLRRRAQENYYNQLQVIQERLRSKESRFDTRKDAFYRKLAELSQGVQEEAMKSLQSTLESLPPATSKDQLIRMLDGGDLNDVVAIVKAMQADKRKKILREFVSPEEADKLQQILNHIGAGEPEKTVIDKARDE</sequence>
<dbReference type="AlphaFoldDB" id="A0A518IPK9"/>
<evidence type="ECO:0008006" key="3">
    <source>
        <dbReference type="Google" id="ProtNLM"/>
    </source>
</evidence>
<proteinExistence type="predicted"/>
<dbReference type="EMBL" id="CP036318">
    <property type="protein sequence ID" value="QDV55035.1"/>
    <property type="molecule type" value="Genomic_DNA"/>
</dbReference>
<dbReference type="Proteomes" id="UP000316770">
    <property type="component" value="Chromosome"/>
</dbReference>
<protein>
    <recommendedName>
        <fullName evidence="3">MgtE intracellular N domain protein</fullName>
    </recommendedName>
</protein>
<accession>A0A518IPK9</accession>
<gene>
    <name evidence="1" type="ORF">Mal33_10030</name>
</gene>
<organism evidence="1 2">
    <name type="scientific">Rosistilla oblonga</name>
    <dbReference type="NCBI Taxonomy" id="2527990"/>
    <lineage>
        <taxon>Bacteria</taxon>
        <taxon>Pseudomonadati</taxon>
        <taxon>Planctomycetota</taxon>
        <taxon>Planctomycetia</taxon>
        <taxon>Pirellulales</taxon>
        <taxon>Pirellulaceae</taxon>
        <taxon>Rosistilla</taxon>
    </lineage>
</organism>
<evidence type="ECO:0000313" key="2">
    <source>
        <dbReference type="Proteomes" id="UP000316770"/>
    </source>
</evidence>
<dbReference type="RefSeq" id="WP_145282763.1">
    <property type="nucleotide sequence ID" value="NZ_CP036318.1"/>
</dbReference>
<keyword evidence="2" id="KW-1185">Reference proteome</keyword>
<evidence type="ECO:0000313" key="1">
    <source>
        <dbReference type="EMBL" id="QDV55035.1"/>
    </source>
</evidence>
<name>A0A518IPK9_9BACT</name>